<evidence type="ECO:0000313" key="3">
    <source>
        <dbReference type="Proteomes" id="UP000007523"/>
    </source>
</evidence>
<dbReference type="Gene3D" id="3.40.960.10">
    <property type="entry name" value="VSR Endonuclease"/>
    <property type="match status" value="1"/>
</dbReference>
<feature type="compositionally biased region" description="Low complexity" evidence="1">
    <location>
        <begin position="175"/>
        <end position="185"/>
    </location>
</feature>
<accession>H6NPQ2</accession>
<sequence>MSQKYVSTSALAKEMSMPAKELFQILLTKGLIQRENENWTLTDQGKEAGGIMKTHPQYGTYIAWDESMTDKLVSAAEEEKLLNATALSKHFNVSKFRMNPILSELGMIQKSVKGWTVTKLGESLGGRQFEHAQTGIPSVSWNPSILTNKRLLETIQSVQGNTVTESGDAEEQVDEPAVQEQEAPKAAAAPVGFRDKFEAKHRTADGHYVRSRAEMLIDNWLYMSEIVHAYERKLPIEEDVYCDFYLPVGKVYIEYWGLENDERYRERKKVKLDIYEKYGFKLIELEDADIQNLDDVLPRKLLKFGIQAY</sequence>
<evidence type="ECO:0000256" key="1">
    <source>
        <dbReference type="SAM" id="MobiDB-lite"/>
    </source>
</evidence>
<dbReference type="AlphaFoldDB" id="H6NPQ2"/>
<dbReference type="STRING" id="1116391.PM3016_6804"/>
<dbReference type="KEGG" id="pmq:PM3016_6804"/>
<gene>
    <name evidence="2" type="ORF">PM3016_6804</name>
</gene>
<name>H6NPQ2_9BACL</name>
<feature type="region of interest" description="Disordered" evidence="1">
    <location>
        <begin position="163"/>
        <end position="185"/>
    </location>
</feature>
<evidence type="ECO:0000313" key="2">
    <source>
        <dbReference type="EMBL" id="AFC33408.1"/>
    </source>
</evidence>
<dbReference type="RefSeq" id="WP_014372426.1">
    <property type="nucleotide sequence ID" value="NC_016935.1"/>
</dbReference>
<dbReference type="Proteomes" id="UP000007523">
    <property type="component" value="Chromosome"/>
</dbReference>
<keyword evidence="3" id="KW-1185">Reference proteome</keyword>
<proteinExistence type="predicted"/>
<evidence type="ECO:0008006" key="4">
    <source>
        <dbReference type="Google" id="ProtNLM"/>
    </source>
</evidence>
<dbReference type="EMBL" id="CP003235">
    <property type="protein sequence ID" value="AFC33408.1"/>
    <property type="molecule type" value="Genomic_DNA"/>
</dbReference>
<protein>
    <recommendedName>
        <fullName evidence="4">Glycerol kinase</fullName>
    </recommendedName>
</protein>
<organism evidence="2 3">
    <name type="scientific">Paenibacillus mucilaginosus 3016</name>
    <dbReference type="NCBI Taxonomy" id="1116391"/>
    <lineage>
        <taxon>Bacteria</taxon>
        <taxon>Bacillati</taxon>
        <taxon>Bacillota</taxon>
        <taxon>Bacilli</taxon>
        <taxon>Bacillales</taxon>
        <taxon>Paenibacillaceae</taxon>
        <taxon>Paenibacillus</taxon>
    </lineage>
</organism>
<dbReference type="HOGENOM" id="CLU_076055_0_0_9"/>
<reference evidence="2 3" key="1">
    <citation type="journal article" date="2012" name="J. Bacteriol.">
        <title>Complete Genome Sequence of Paenibacillus mucilaginosus 3016, a Bacterium Functional as Microbial Fertilizer.</title>
        <authorList>
            <person name="Ma M."/>
            <person name="Wang Z."/>
            <person name="Li L."/>
            <person name="Jiang X."/>
            <person name="Guan D."/>
            <person name="Cao F."/>
            <person name="Chen H."/>
            <person name="Wang X."/>
            <person name="Shen D."/>
            <person name="Du B."/>
            <person name="Li J."/>
        </authorList>
    </citation>
    <scope>NUCLEOTIDE SEQUENCE [LARGE SCALE GENOMIC DNA]</scope>
    <source>
        <strain evidence="2 3">3016</strain>
    </source>
</reference>